<keyword evidence="1" id="KW-0472">Membrane</keyword>
<reference evidence="5" key="1">
    <citation type="journal article" date="2014" name="Microb. Cell Fact.">
        <title>Exploiting Issatchenkia orientalis SD108 for succinic acid production.</title>
        <authorList>
            <person name="Xiao H."/>
            <person name="Shao Z."/>
            <person name="Jiang Y."/>
            <person name="Dole S."/>
            <person name="Zhao H."/>
        </authorList>
    </citation>
    <scope>NUCLEOTIDE SEQUENCE [LARGE SCALE GENOMIC DNA]</scope>
    <source>
        <strain evidence="5">SD108</strain>
    </source>
</reference>
<dbReference type="EMBL" id="MQVM01000002">
    <property type="protein sequence ID" value="ONH77262.1"/>
    <property type="molecule type" value="Genomic_DNA"/>
</dbReference>
<gene>
    <name evidence="4" type="ORF">BOH78_0556</name>
    <name evidence="3" type="ORF">BOH78_4798</name>
    <name evidence="2" type="ORF">JL09_g5250</name>
</gene>
<evidence type="ECO:0000313" key="6">
    <source>
        <dbReference type="Proteomes" id="UP000189274"/>
    </source>
</evidence>
<reference evidence="6" key="3">
    <citation type="journal article" date="2017" name="Genome Announc.">
        <title>Genome sequences of Cyberlindnera fabianii 65, Pichia kudriavzevii 129, and Saccharomyces cerevisiae 131 isolated from fermented masau fruits in Zimbabwe.</title>
        <authorList>
            <person name="van Rijswijck I.M.H."/>
            <person name="Derks M.F.L."/>
            <person name="Abee T."/>
            <person name="de Ridder D."/>
            <person name="Smid E.J."/>
        </authorList>
    </citation>
    <scope>NUCLEOTIDE SEQUENCE [LARGE SCALE GENOMIC DNA]</scope>
    <source>
        <strain evidence="6">129</strain>
    </source>
</reference>
<accession>A0A099NSM4</accession>
<evidence type="ECO:0000313" key="3">
    <source>
        <dbReference type="EMBL" id="ONH71028.1"/>
    </source>
</evidence>
<dbReference type="EMBL" id="JQFK01000495">
    <property type="protein sequence ID" value="KGK35600.1"/>
    <property type="molecule type" value="Genomic_DNA"/>
</dbReference>
<reference evidence="2" key="2">
    <citation type="submission" date="2014-08" db="EMBL/GenBank/DDBJ databases">
        <title>Exploiting Issatchenkia orientalis SD108 for Succinic Acid Production.</title>
        <authorList>
            <person name="Xiao H."/>
            <person name="Shao Z."/>
            <person name="Jiang Y."/>
            <person name="Dole S."/>
            <person name="Zhao H."/>
        </authorList>
    </citation>
    <scope>NUCLEOTIDE SEQUENCE [LARGE SCALE GENOMIC DNA]</scope>
    <source>
        <strain evidence="2">SD108</strain>
    </source>
</reference>
<evidence type="ECO:0000256" key="1">
    <source>
        <dbReference type="SAM" id="Phobius"/>
    </source>
</evidence>
<reference evidence="3" key="4">
    <citation type="submission" date="2017-01" db="EMBL/GenBank/DDBJ databases">
        <authorList>
            <person name="Mah S.A."/>
            <person name="Swanson W.J."/>
            <person name="Moy G.W."/>
            <person name="Vacquier V.D."/>
        </authorList>
    </citation>
    <scope>NUCLEOTIDE SEQUENCE [LARGE SCALE GENOMIC DNA]</scope>
    <source>
        <strain evidence="3">129</strain>
    </source>
</reference>
<dbReference type="Proteomes" id="UP000189274">
    <property type="component" value="Unassembled WGS sequence"/>
</dbReference>
<keyword evidence="1" id="KW-1133">Transmembrane helix</keyword>
<evidence type="ECO:0000313" key="2">
    <source>
        <dbReference type="EMBL" id="KGK35600.1"/>
    </source>
</evidence>
<protein>
    <submittedName>
        <fullName evidence="2">Uncharacterized protein</fullName>
    </submittedName>
</protein>
<evidence type="ECO:0000313" key="4">
    <source>
        <dbReference type="EMBL" id="ONH77262.1"/>
    </source>
</evidence>
<name>A0A099NSM4_PICKU</name>
<dbReference type="AlphaFoldDB" id="A0A099NSM4"/>
<sequence length="43" mass="5258">MSKQTHPTLNLGHQRFKLDIRYSLLYVYFITMFVDFDIESLYI</sequence>
<dbReference type="Proteomes" id="UP000029867">
    <property type="component" value="Unassembled WGS sequence"/>
</dbReference>
<evidence type="ECO:0000313" key="5">
    <source>
        <dbReference type="Proteomes" id="UP000029867"/>
    </source>
</evidence>
<dbReference type="HOGENOM" id="CLU_3242272_0_0_1"/>
<comment type="caution">
    <text evidence="2">The sequence shown here is derived from an EMBL/GenBank/DDBJ whole genome shotgun (WGS) entry which is preliminary data.</text>
</comment>
<dbReference type="EMBL" id="MQVM01000044">
    <property type="protein sequence ID" value="ONH71028.1"/>
    <property type="molecule type" value="Genomic_DNA"/>
</dbReference>
<feature type="transmembrane region" description="Helical" evidence="1">
    <location>
        <begin position="20"/>
        <end position="38"/>
    </location>
</feature>
<organism evidence="2 5">
    <name type="scientific">Pichia kudriavzevii</name>
    <name type="common">Yeast</name>
    <name type="synonym">Issatchenkia orientalis</name>
    <dbReference type="NCBI Taxonomy" id="4909"/>
    <lineage>
        <taxon>Eukaryota</taxon>
        <taxon>Fungi</taxon>
        <taxon>Dikarya</taxon>
        <taxon>Ascomycota</taxon>
        <taxon>Saccharomycotina</taxon>
        <taxon>Pichiomycetes</taxon>
        <taxon>Pichiales</taxon>
        <taxon>Pichiaceae</taxon>
        <taxon>Pichia</taxon>
    </lineage>
</organism>
<proteinExistence type="predicted"/>
<keyword evidence="1" id="KW-0812">Transmembrane</keyword>